<feature type="transmembrane region" description="Helical" evidence="1">
    <location>
        <begin position="80"/>
        <end position="100"/>
    </location>
</feature>
<evidence type="ECO:0000256" key="1">
    <source>
        <dbReference type="SAM" id="Phobius"/>
    </source>
</evidence>
<accession>A0A1G2R3I9</accession>
<evidence type="ECO:0000313" key="2">
    <source>
        <dbReference type="EMBL" id="OHA67363.1"/>
    </source>
</evidence>
<feature type="transmembrane region" description="Helical" evidence="1">
    <location>
        <begin position="179"/>
        <end position="200"/>
    </location>
</feature>
<feature type="transmembrane region" description="Helical" evidence="1">
    <location>
        <begin position="6"/>
        <end position="27"/>
    </location>
</feature>
<feature type="transmembrane region" description="Helical" evidence="1">
    <location>
        <begin position="39"/>
        <end position="60"/>
    </location>
</feature>
<keyword evidence="1" id="KW-1133">Transmembrane helix</keyword>
<dbReference type="EMBL" id="MHTV01000012">
    <property type="protein sequence ID" value="OHA67363.1"/>
    <property type="molecule type" value="Genomic_DNA"/>
</dbReference>
<feature type="transmembrane region" description="Helical" evidence="1">
    <location>
        <begin position="137"/>
        <end position="158"/>
    </location>
</feature>
<keyword evidence="1" id="KW-0472">Membrane</keyword>
<proteinExistence type="predicted"/>
<sequence length="328" mass="36375">MFMPWFWLIPVGLRVVTAHIAVPIMLKHVTGMPSRLQKFALQFGFAFIFAVTLWAIAWVVKQRGGFEDVPWFQEALDPALPGILWYIALFGVVNAFAAYAQWRAVDISMSKNALFGQADDFLALLLGYTILHEAEILTPYLAFGVILCMVAAPVFTVVSNKYGAKTSGPKVLGIKIPQLLLWVGMYTFVWGFAEVLMRGYASTSVPLPGFMVAWYAGSLLGASLMFLMFRKKEKLQGISSKRFFGLKAVATLGFLIFMSNALAYSALWMAELTKVIPIFQGTEIVFPLLIGLYVFKERKGLHWQEGAVLAVGAIGVVIVVVASHWPLF</sequence>
<comment type="caution">
    <text evidence="2">The sequence shown here is derived from an EMBL/GenBank/DDBJ whole genome shotgun (WGS) entry which is preliminary data.</text>
</comment>
<dbReference type="Proteomes" id="UP000178092">
    <property type="component" value="Unassembled WGS sequence"/>
</dbReference>
<evidence type="ECO:0008006" key="4">
    <source>
        <dbReference type="Google" id="ProtNLM"/>
    </source>
</evidence>
<gene>
    <name evidence="2" type="ORF">A3C04_01765</name>
</gene>
<feature type="transmembrane region" description="Helical" evidence="1">
    <location>
        <begin position="307"/>
        <end position="327"/>
    </location>
</feature>
<feature type="transmembrane region" description="Helical" evidence="1">
    <location>
        <begin position="249"/>
        <end position="269"/>
    </location>
</feature>
<protein>
    <recommendedName>
        <fullName evidence="4">EamA domain-containing protein</fullName>
    </recommendedName>
</protein>
<feature type="transmembrane region" description="Helical" evidence="1">
    <location>
        <begin position="275"/>
        <end position="295"/>
    </location>
</feature>
<feature type="transmembrane region" description="Helical" evidence="1">
    <location>
        <begin position="112"/>
        <end position="131"/>
    </location>
</feature>
<keyword evidence="1" id="KW-0812">Transmembrane</keyword>
<dbReference type="AlphaFoldDB" id="A0A1G2R3I9"/>
<name>A0A1G2R3I9_9BACT</name>
<organism evidence="2 3">
    <name type="scientific">Candidatus Wildermuthbacteria bacterium RIFCSPHIGHO2_02_FULL_45_25</name>
    <dbReference type="NCBI Taxonomy" id="1802450"/>
    <lineage>
        <taxon>Bacteria</taxon>
        <taxon>Candidatus Wildermuthiibacteriota</taxon>
    </lineage>
</organism>
<reference evidence="2 3" key="1">
    <citation type="journal article" date="2016" name="Nat. Commun.">
        <title>Thousands of microbial genomes shed light on interconnected biogeochemical processes in an aquifer system.</title>
        <authorList>
            <person name="Anantharaman K."/>
            <person name="Brown C.T."/>
            <person name="Hug L.A."/>
            <person name="Sharon I."/>
            <person name="Castelle C.J."/>
            <person name="Probst A.J."/>
            <person name="Thomas B.C."/>
            <person name="Singh A."/>
            <person name="Wilkins M.J."/>
            <person name="Karaoz U."/>
            <person name="Brodie E.L."/>
            <person name="Williams K.H."/>
            <person name="Hubbard S.S."/>
            <person name="Banfield J.F."/>
        </authorList>
    </citation>
    <scope>NUCLEOTIDE SEQUENCE [LARGE SCALE GENOMIC DNA]</scope>
</reference>
<feature type="transmembrane region" description="Helical" evidence="1">
    <location>
        <begin position="212"/>
        <end position="229"/>
    </location>
</feature>
<evidence type="ECO:0000313" key="3">
    <source>
        <dbReference type="Proteomes" id="UP000178092"/>
    </source>
</evidence>